<sequence length="132" mass="15151">MTRTGTITMSMRELDRLKVIEAVAESRLMTWRAAERLGLSRRQVERLVIRYRAEGAAGLVSQRRGVRSNHQLPQTVLDRALELIHERYADFGPTLACEKLRECHGLVLSKETVRHLMTDAGLWVPRKQRGCN</sequence>
<accession>A0A7Z7N4B9</accession>
<gene>
    <name evidence="1" type="ORF">SAMN05446927_4963</name>
</gene>
<keyword evidence="2" id="KW-1185">Reference proteome</keyword>
<dbReference type="GO" id="GO:0003677">
    <property type="term" value="F:DNA binding"/>
    <property type="evidence" value="ECO:0007669"/>
    <property type="project" value="UniProtKB-KW"/>
</dbReference>
<dbReference type="EMBL" id="OCSU01000002">
    <property type="protein sequence ID" value="SOE81670.1"/>
    <property type="molecule type" value="Genomic_DNA"/>
</dbReference>
<evidence type="ECO:0000313" key="2">
    <source>
        <dbReference type="Proteomes" id="UP000219522"/>
    </source>
</evidence>
<dbReference type="PANTHER" id="PTHR35004">
    <property type="entry name" value="TRANSPOSASE RV3428C-RELATED"/>
    <property type="match status" value="1"/>
</dbReference>
<organism evidence="1 2">
    <name type="scientific">Caballeronia arationis</name>
    <dbReference type="NCBI Taxonomy" id="1777142"/>
    <lineage>
        <taxon>Bacteria</taxon>
        <taxon>Pseudomonadati</taxon>
        <taxon>Pseudomonadota</taxon>
        <taxon>Betaproteobacteria</taxon>
        <taxon>Burkholderiales</taxon>
        <taxon>Burkholderiaceae</taxon>
        <taxon>Caballeronia</taxon>
    </lineage>
</organism>
<dbReference type="InterPro" id="IPR009057">
    <property type="entry name" value="Homeodomain-like_sf"/>
</dbReference>
<keyword evidence="1" id="KW-0371">Homeobox</keyword>
<proteinExistence type="predicted"/>
<dbReference type="AlphaFoldDB" id="A0A7Z7N4B9"/>
<protein>
    <submittedName>
        <fullName evidence="1">Homeodomain-like domain-containing protein</fullName>
    </submittedName>
</protein>
<evidence type="ECO:0000313" key="1">
    <source>
        <dbReference type="EMBL" id="SOE81670.1"/>
    </source>
</evidence>
<dbReference type="Proteomes" id="UP000219522">
    <property type="component" value="Unassembled WGS sequence"/>
</dbReference>
<comment type="caution">
    <text evidence="1">The sequence shown here is derived from an EMBL/GenBank/DDBJ whole genome shotgun (WGS) entry which is preliminary data.</text>
</comment>
<dbReference type="Pfam" id="PF13565">
    <property type="entry name" value="HTH_32"/>
    <property type="match status" value="1"/>
</dbReference>
<keyword evidence="1" id="KW-0238">DNA-binding</keyword>
<name>A0A7Z7N4B9_9BURK</name>
<dbReference type="PANTHER" id="PTHR35004:SF7">
    <property type="entry name" value="INTEGRASE PROTEIN"/>
    <property type="match status" value="1"/>
</dbReference>
<reference evidence="1 2" key="1">
    <citation type="submission" date="2017-09" db="EMBL/GenBank/DDBJ databases">
        <authorList>
            <person name="Varghese N."/>
            <person name="Submissions S."/>
        </authorList>
    </citation>
    <scope>NUCLEOTIDE SEQUENCE [LARGE SCALE GENOMIC DNA]</scope>
    <source>
        <strain evidence="1 2">OK806</strain>
    </source>
</reference>
<dbReference type="SUPFAM" id="SSF46689">
    <property type="entry name" value="Homeodomain-like"/>
    <property type="match status" value="1"/>
</dbReference>